<dbReference type="SUPFAM" id="SSF46689">
    <property type="entry name" value="Homeodomain-like"/>
    <property type="match status" value="1"/>
</dbReference>
<dbReference type="InterPro" id="IPR049397">
    <property type="entry name" value="EthR_C"/>
</dbReference>
<evidence type="ECO:0000313" key="5">
    <source>
        <dbReference type="EMBL" id="WUP48238.1"/>
    </source>
</evidence>
<evidence type="ECO:0000259" key="3">
    <source>
        <dbReference type="PROSITE" id="PS50977"/>
    </source>
</evidence>
<dbReference type="GO" id="GO:0000976">
    <property type="term" value="F:transcription cis-regulatory region binding"/>
    <property type="evidence" value="ECO:0007669"/>
    <property type="project" value="TreeGrafter"/>
</dbReference>
<dbReference type="AlphaFoldDB" id="A0A420F3Y9"/>
<dbReference type="PANTHER" id="PTHR30055:SF184">
    <property type="entry name" value="HTH-TYPE TRANSCRIPTIONAL REGULATOR ETHR"/>
    <property type="match status" value="1"/>
</dbReference>
<dbReference type="InterPro" id="IPR050109">
    <property type="entry name" value="HTH-type_TetR-like_transc_reg"/>
</dbReference>
<dbReference type="EMBL" id="CP108084">
    <property type="protein sequence ID" value="WUP48238.1"/>
    <property type="molecule type" value="Genomic_DNA"/>
</dbReference>
<name>A0A420F3Y9_9ACTN</name>
<dbReference type="PANTHER" id="PTHR30055">
    <property type="entry name" value="HTH-TYPE TRANSCRIPTIONAL REGULATOR RUTR"/>
    <property type="match status" value="1"/>
</dbReference>
<dbReference type="Proteomes" id="UP001432190">
    <property type="component" value="Chromosome"/>
</dbReference>
<evidence type="ECO:0000313" key="7">
    <source>
        <dbReference type="Proteomes" id="UP001432190"/>
    </source>
</evidence>
<reference evidence="4 6" key="1">
    <citation type="journal article" date="2018" name="Int. J. Syst. Evol. Microbiol.">
        <title>Micromonospora globbae sp. nov., an endophytic actinomycete isolated from roots of Globba winitii C. H. Wright.</title>
        <authorList>
            <person name="Kuncharoen N."/>
            <person name="Pittayakhajonwut P."/>
            <person name="Tanasupawat S."/>
        </authorList>
    </citation>
    <scope>NUCLEOTIDE SEQUENCE [LARGE SCALE GENOMIC DNA]</scope>
    <source>
        <strain evidence="4 6">WPS1-2</strain>
    </source>
</reference>
<dbReference type="SUPFAM" id="SSF48498">
    <property type="entry name" value="Tetracyclin repressor-like, C-terminal domain"/>
    <property type="match status" value="1"/>
</dbReference>
<dbReference type="Gene3D" id="1.10.10.60">
    <property type="entry name" value="Homeodomain-like"/>
    <property type="match status" value="1"/>
</dbReference>
<keyword evidence="7" id="KW-1185">Reference proteome</keyword>
<dbReference type="PROSITE" id="PS50977">
    <property type="entry name" value="HTH_TETR_2"/>
    <property type="match status" value="1"/>
</dbReference>
<dbReference type="Gene3D" id="1.10.357.10">
    <property type="entry name" value="Tetracycline Repressor, domain 2"/>
    <property type="match status" value="1"/>
</dbReference>
<dbReference type="InterPro" id="IPR009057">
    <property type="entry name" value="Homeodomain-like_sf"/>
</dbReference>
<dbReference type="RefSeq" id="WP_120327785.1">
    <property type="nucleotide sequence ID" value="NZ_CP108084.1"/>
</dbReference>
<dbReference type="OrthoDB" id="7186647at2"/>
<organism evidence="4 6">
    <name type="scientific">Micromonospora globbae</name>
    <dbReference type="NCBI Taxonomy" id="1894969"/>
    <lineage>
        <taxon>Bacteria</taxon>
        <taxon>Bacillati</taxon>
        <taxon>Actinomycetota</taxon>
        <taxon>Actinomycetes</taxon>
        <taxon>Micromonosporales</taxon>
        <taxon>Micromonosporaceae</taxon>
        <taxon>Micromonospora</taxon>
    </lineage>
</organism>
<reference evidence="5" key="2">
    <citation type="submission" date="2022-10" db="EMBL/GenBank/DDBJ databases">
        <title>The complete genomes of actinobacterial strains from the NBC collection.</title>
        <authorList>
            <person name="Joergensen T.S."/>
            <person name="Alvarez Arevalo M."/>
            <person name="Sterndorff E.B."/>
            <person name="Faurdal D."/>
            <person name="Vuksanovic O."/>
            <person name="Mourched A.-S."/>
            <person name="Charusanti P."/>
            <person name="Shaw S."/>
            <person name="Blin K."/>
            <person name="Weber T."/>
        </authorList>
    </citation>
    <scope>NUCLEOTIDE SEQUENCE</scope>
    <source>
        <strain evidence="5">NBC_00256</strain>
    </source>
</reference>
<sequence>MPSITRRRSGGADRRLTVEARILATAERLLSEGETFTELGVQRLAREAGVARSTFYTHFADKSQLLMRLAGSFSAESFEVAAAWEPGGPDAFEGLVETFRQIIAVYRRHAAVLAAITEVSAYDPMIRRFWHARVDQFAARTEELLIAEQRAGRAPADLDPVIASRLIVVGGERFVADHVTSDDGSGDETAARELAATWWYGVYRRPTPKP</sequence>
<dbReference type="GO" id="GO:0003700">
    <property type="term" value="F:DNA-binding transcription factor activity"/>
    <property type="evidence" value="ECO:0007669"/>
    <property type="project" value="TreeGrafter"/>
</dbReference>
<dbReference type="InterPro" id="IPR001647">
    <property type="entry name" value="HTH_TetR"/>
</dbReference>
<proteinExistence type="predicted"/>
<dbReference type="InterPro" id="IPR036271">
    <property type="entry name" value="Tet_transcr_reg_TetR-rel_C_sf"/>
</dbReference>
<dbReference type="Pfam" id="PF00440">
    <property type="entry name" value="TetR_N"/>
    <property type="match status" value="1"/>
</dbReference>
<evidence type="ECO:0000313" key="4">
    <source>
        <dbReference type="EMBL" id="RKF27642.1"/>
    </source>
</evidence>
<evidence type="ECO:0000256" key="1">
    <source>
        <dbReference type="ARBA" id="ARBA00023125"/>
    </source>
</evidence>
<dbReference type="EMBL" id="RAQQ01000005">
    <property type="protein sequence ID" value="RKF27642.1"/>
    <property type="molecule type" value="Genomic_DNA"/>
</dbReference>
<gene>
    <name evidence="4" type="ORF">D7I43_08025</name>
    <name evidence="5" type="ORF">OG994_21860</name>
</gene>
<accession>A0A420F3Y9</accession>
<evidence type="ECO:0000256" key="2">
    <source>
        <dbReference type="PROSITE-ProRule" id="PRU00335"/>
    </source>
</evidence>
<keyword evidence="1 2" id="KW-0238">DNA-binding</keyword>
<dbReference type="Proteomes" id="UP000285744">
    <property type="component" value="Unassembled WGS sequence"/>
</dbReference>
<feature type="DNA-binding region" description="H-T-H motif" evidence="2">
    <location>
        <begin position="40"/>
        <end position="59"/>
    </location>
</feature>
<dbReference type="Pfam" id="PF21313">
    <property type="entry name" value="EthR_C"/>
    <property type="match status" value="1"/>
</dbReference>
<evidence type="ECO:0000313" key="6">
    <source>
        <dbReference type="Proteomes" id="UP000285744"/>
    </source>
</evidence>
<feature type="domain" description="HTH tetR-type" evidence="3">
    <location>
        <begin position="16"/>
        <end position="77"/>
    </location>
</feature>
<protein>
    <submittedName>
        <fullName evidence="4">TetR/AcrR family transcriptional regulator</fullName>
    </submittedName>
</protein>